<dbReference type="RefSeq" id="WP_013252927.1">
    <property type="nucleotide sequence ID" value="NC_014364.1"/>
</dbReference>
<dbReference type="PANTHER" id="PTHR43649:SF34">
    <property type="entry name" value="ABC TRANSPORTER PERIPLASMIC-BINDING PROTEIN YCJN-RELATED"/>
    <property type="match status" value="1"/>
</dbReference>
<dbReference type="OrthoDB" id="9795467at2"/>
<keyword evidence="3" id="KW-0813">Transport</keyword>
<feature type="chain" id="PRO_5003150797" evidence="5">
    <location>
        <begin position="20"/>
        <end position="452"/>
    </location>
</feature>
<dbReference type="InterPro" id="IPR050490">
    <property type="entry name" value="Bact_solute-bd_prot1"/>
</dbReference>
<evidence type="ECO:0000256" key="1">
    <source>
        <dbReference type="ARBA" id="ARBA00004418"/>
    </source>
</evidence>
<keyword evidence="4 5" id="KW-0732">Signal</keyword>
<evidence type="ECO:0000256" key="4">
    <source>
        <dbReference type="ARBA" id="ARBA00022729"/>
    </source>
</evidence>
<accession>E1RAH2</accession>
<gene>
    <name evidence="6" type="ordered locus">Spirs_0307</name>
</gene>
<dbReference type="STRING" id="573413.Spirs_0307"/>
<evidence type="ECO:0000256" key="3">
    <source>
        <dbReference type="ARBA" id="ARBA00022448"/>
    </source>
</evidence>
<proteinExistence type="inferred from homology"/>
<dbReference type="CDD" id="cd13585">
    <property type="entry name" value="PBP2_TMBP_like"/>
    <property type="match status" value="1"/>
</dbReference>
<dbReference type="EMBL" id="CP002116">
    <property type="protein sequence ID" value="ADK79463.1"/>
    <property type="molecule type" value="Genomic_DNA"/>
</dbReference>
<comment type="subcellular location">
    <subcellularLocation>
        <location evidence="1">Periplasm</location>
    </subcellularLocation>
</comment>
<dbReference type="eggNOG" id="COG1653">
    <property type="taxonomic scope" value="Bacteria"/>
</dbReference>
<dbReference type="Pfam" id="PF01547">
    <property type="entry name" value="SBP_bac_1"/>
    <property type="match status" value="1"/>
</dbReference>
<reference evidence="6 7" key="1">
    <citation type="journal article" date="2010" name="Stand. Genomic Sci.">
        <title>Complete genome sequence of Spirochaeta smaragdinae type strain (SEBR 4228).</title>
        <authorList>
            <person name="Mavromatis K."/>
            <person name="Yasawong M."/>
            <person name="Chertkov O."/>
            <person name="Lapidus A."/>
            <person name="Lucas S."/>
            <person name="Nolan M."/>
            <person name="Del Rio T.G."/>
            <person name="Tice H."/>
            <person name="Cheng J.F."/>
            <person name="Pitluck S."/>
            <person name="Liolios K."/>
            <person name="Ivanova N."/>
            <person name="Tapia R."/>
            <person name="Han C."/>
            <person name="Bruce D."/>
            <person name="Goodwin L."/>
            <person name="Pati A."/>
            <person name="Chen A."/>
            <person name="Palaniappan K."/>
            <person name="Land M."/>
            <person name="Hauser L."/>
            <person name="Chang Y.J."/>
            <person name="Jeffries C.D."/>
            <person name="Detter J.C."/>
            <person name="Rohde M."/>
            <person name="Brambilla E."/>
            <person name="Spring S."/>
            <person name="Goker M."/>
            <person name="Sikorski J."/>
            <person name="Woyke T."/>
            <person name="Bristow J."/>
            <person name="Eisen J.A."/>
            <person name="Markowitz V."/>
            <person name="Hugenholtz P."/>
            <person name="Klenk H.P."/>
            <person name="Kyrpides N.C."/>
        </authorList>
    </citation>
    <scope>NUCLEOTIDE SEQUENCE [LARGE SCALE GENOMIC DNA]</scope>
    <source>
        <strain evidence="7">DSM 11293 / JCM 15392 / SEBR 4228</strain>
    </source>
</reference>
<dbReference type="Proteomes" id="UP000002318">
    <property type="component" value="Chromosome"/>
</dbReference>
<evidence type="ECO:0000256" key="2">
    <source>
        <dbReference type="ARBA" id="ARBA00008520"/>
    </source>
</evidence>
<evidence type="ECO:0000313" key="6">
    <source>
        <dbReference type="EMBL" id="ADK79463.1"/>
    </source>
</evidence>
<feature type="signal peptide" evidence="5">
    <location>
        <begin position="1"/>
        <end position="19"/>
    </location>
</feature>
<dbReference type="KEGG" id="ssm:Spirs_0307"/>
<evidence type="ECO:0000313" key="7">
    <source>
        <dbReference type="Proteomes" id="UP000002318"/>
    </source>
</evidence>
<dbReference type="Gene3D" id="3.40.190.10">
    <property type="entry name" value="Periplasmic binding protein-like II"/>
    <property type="match status" value="2"/>
</dbReference>
<dbReference type="PANTHER" id="PTHR43649">
    <property type="entry name" value="ARABINOSE-BINDING PROTEIN-RELATED"/>
    <property type="match status" value="1"/>
</dbReference>
<dbReference type="GO" id="GO:0042597">
    <property type="term" value="C:periplasmic space"/>
    <property type="evidence" value="ECO:0007669"/>
    <property type="project" value="UniProtKB-SubCell"/>
</dbReference>
<organism evidence="6 7">
    <name type="scientific">Sediminispirochaeta smaragdinae (strain DSM 11293 / JCM 15392 / SEBR 4228)</name>
    <name type="common">Spirochaeta smaragdinae</name>
    <dbReference type="NCBI Taxonomy" id="573413"/>
    <lineage>
        <taxon>Bacteria</taxon>
        <taxon>Pseudomonadati</taxon>
        <taxon>Spirochaetota</taxon>
        <taxon>Spirochaetia</taxon>
        <taxon>Spirochaetales</taxon>
        <taxon>Spirochaetaceae</taxon>
        <taxon>Sediminispirochaeta</taxon>
    </lineage>
</organism>
<dbReference type="AlphaFoldDB" id="E1RAH2"/>
<keyword evidence="7" id="KW-1185">Reference proteome</keyword>
<comment type="similarity">
    <text evidence="2">Belongs to the bacterial solute-binding protein 1 family.</text>
</comment>
<dbReference type="InterPro" id="IPR006059">
    <property type="entry name" value="SBP"/>
</dbReference>
<name>E1RAH2_SEDSS</name>
<dbReference type="SUPFAM" id="SSF53850">
    <property type="entry name" value="Periplasmic binding protein-like II"/>
    <property type="match status" value="1"/>
</dbReference>
<protein>
    <submittedName>
        <fullName evidence="6">Extracellular solute-binding protein family 1</fullName>
    </submittedName>
</protein>
<evidence type="ECO:0000256" key="5">
    <source>
        <dbReference type="SAM" id="SignalP"/>
    </source>
</evidence>
<dbReference type="HOGENOM" id="CLU_031285_9_2_12"/>
<sequence length="452" mass="50593">MRRFVVVLLLIFTSSFVFSNGQQDAAGSSPKSVSGEFNWRQCEGETIVTCFPNHVTYNALMPLIPEFEELTGIKVEVDLLQYMKMHDKQVLEMSKPSGDYDLISMVCMWKSEYAAAGMLKELEPFFNDPSLAYPDYDFDDLVPAYVENTGYVGGKKIYLGGPGAKLYGVPFGAETSILIYRKDIFDKYNLKVPETYDEVLETAKFIYENVDGMYGMTSRGASGHQANAAYLLHASPFGARVFDENWEPVVNSPESIKTLEWMKKMFSYGPPGMTSFAQDGEFQAFLQGDVAMYLDASVFAGKARDPKQSKVYDKLGYAMHPKQENRLSESGGFGLAIPANASHPEAAFLFLQWITSKETERKVIENGGAPFRTSSVNDPILQDEYPEFKALALQLPHVNPDWRPIIPEWGEIDNIMGIAVNQVLTGEKEPQEAMDGIMAPIREIMVRAGYIK</sequence>